<comment type="caution">
    <text evidence="2">The sequence shown here is derived from an EMBL/GenBank/DDBJ whole genome shotgun (WGS) entry which is preliminary data.</text>
</comment>
<dbReference type="Gene3D" id="3.90.550.10">
    <property type="entry name" value="Spore Coat Polysaccharide Biosynthesis Protein SpsA, Chain A"/>
    <property type="match status" value="1"/>
</dbReference>
<feature type="domain" description="Glycosyltransferase 2-like" evidence="1">
    <location>
        <begin position="11"/>
        <end position="139"/>
    </location>
</feature>
<name>A0A7C2JZV3_9PLAN</name>
<dbReference type="PANTHER" id="PTHR43685:SF3">
    <property type="entry name" value="SLR2126 PROTEIN"/>
    <property type="match status" value="1"/>
</dbReference>
<evidence type="ECO:0000259" key="1">
    <source>
        <dbReference type="Pfam" id="PF00535"/>
    </source>
</evidence>
<sequence>MSISGTHLTASVIIATRNRTDLLAKAAESVAEQDLSDFEVLIVDDGSSSETLEHHRQLVVRLGTRFRLLEPAAPGCRGSGPSGARNRGARAATGEFLAFLDDDDFWCDRSYLRNACEALRSHSADYLFGDVVADRDGAVIRPNWAPPPGETLKGSHETGTPGIRQLTPRYSQYLARARVIHPGHSVVRRTLFEAVGGFFEGLWSNSEDRDLMIRVLDSAAGVLYYQNPILNYRLPTVGSITCSEQTYLHSLQRNLSGQHCRLRCTNEEYRASARASEAWALRQLADLQARNGSIADSMFFALQSVAAYPSLGGLFFLAKHSLNCVAAAMHRQKP</sequence>
<dbReference type="InterPro" id="IPR050834">
    <property type="entry name" value="Glycosyltransf_2"/>
</dbReference>
<gene>
    <name evidence="2" type="ORF">ENQ76_04535</name>
</gene>
<dbReference type="GO" id="GO:0016740">
    <property type="term" value="F:transferase activity"/>
    <property type="evidence" value="ECO:0007669"/>
    <property type="project" value="UniProtKB-KW"/>
</dbReference>
<dbReference type="EMBL" id="DSOK01000135">
    <property type="protein sequence ID" value="HEN14721.1"/>
    <property type="molecule type" value="Genomic_DNA"/>
</dbReference>
<dbReference type="InterPro" id="IPR001173">
    <property type="entry name" value="Glyco_trans_2-like"/>
</dbReference>
<evidence type="ECO:0000313" key="2">
    <source>
        <dbReference type="EMBL" id="HEN14721.1"/>
    </source>
</evidence>
<proteinExistence type="predicted"/>
<dbReference type="SUPFAM" id="SSF53448">
    <property type="entry name" value="Nucleotide-diphospho-sugar transferases"/>
    <property type="match status" value="1"/>
</dbReference>
<protein>
    <submittedName>
        <fullName evidence="2">Glycosyltransferase family 2 protein</fullName>
    </submittedName>
</protein>
<dbReference type="CDD" id="cd00761">
    <property type="entry name" value="Glyco_tranf_GTA_type"/>
    <property type="match status" value="1"/>
</dbReference>
<dbReference type="Pfam" id="PF00535">
    <property type="entry name" value="Glycos_transf_2"/>
    <property type="match status" value="1"/>
</dbReference>
<dbReference type="InterPro" id="IPR029044">
    <property type="entry name" value="Nucleotide-diphossugar_trans"/>
</dbReference>
<keyword evidence="2" id="KW-0808">Transferase</keyword>
<dbReference type="AlphaFoldDB" id="A0A7C2JZV3"/>
<dbReference type="PANTHER" id="PTHR43685">
    <property type="entry name" value="GLYCOSYLTRANSFERASE"/>
    <property type="match status" value="1"/>
</dbReference>
<accession>A0A7C2JZV3</accession>
<reference evidence="2" key="1">
    <citation type="journal article" date="2020" name="mSystems">
        <title>Genome- and Community-Level Interaction Insights into Carbon Utilization and Element Cycling Functions of Hydrothermarchaeota in Hydrothermal Sediment.</title>
        <authorList>
            <person name="Zhou Z."/>
            <person name="Liu Y."/>
            <person name="Xu W."/>
            <person name="Pan J."/>
            <person name="Luo Z.H."/>
            <person name="Li M."/>
        </authorList>
    </citation>
    <scope>NUCLEOTIDE SEQUENCE [LARGE SCALE GENOMIC DNA]</scope>
    <source>
        <strain evidence="2">SpSt-339</strain>
    </source>
</reference>
<organism evidence="2">
    <name type="scientific">Schlesneria paludicola</name>
    <dbReference type="NCBI Taxonomy" id="360056"/>
    <lineage>
        <taxon>Bacteria</taxon>
        <taxon>Pseudomonadati</taxon>
        <taxon>Planctomycetota</taxon>
        <taxon>Planctomycetia</taxon>
        <taxon>Planctomycetales</taxon>
        <taxon>Planctomycetaceae</taxon>
        <taxon>Schlesneria</taxon>
    </lineage>
</organism>